<keyword evidence="7 9" id="KW-1133">Transmembrane helix</keyword>
<keyword evidence="3" id="KW-1003">Cell membrane</keyword>
<keyword evidence="4" id="KW-0488">Methylation</keyword>
<dbReference type="OrthoDB" id="5432486at2"/>
<comment type="subcellular location">
    <subcellularLocation>
        <location evidence="1">Cell inner membrane</location>
        <topology evidence="1">Single-pass membrane protein</topology>
    </subcellularLocation>
</comment>
<sequence>MRNFDRKRKRTWRYSWPRAAGRRGFTLMEVLIAMSVLAIAMVGFFSLFSQTVTVEEAARFNTVAPLLAQAAMADVVSGRAGTGGDFPDHPGYRWDLSITEVVPGVLGGDAVEGLAQVNVTVTLNNAERTYTLRAYDWLSSE</sequence>
<gene>
    <name evidence="10" type="ordered locus">Dole_1034</name>
</gene>
<evidence type="ECO:0000256" key="5">
    <source>
        <dbReference type="ARBA" id="ARBA00022519"/>
    </source>
</evidence>
<dbReference type="GO" id="GO:0015628">
    <property type="term" value="P:protein secretion by the type II secretion system"/>
    <property type="evidence" value="ECO:0007669"/>
    <property type="project" value="InterPro"/>
</dbReference>
<dbReference type="eggNOG" id="COG4967">
    <property type="taxonomic scope" value="Bacteria"/>
</dbReference>
<feature type="transmembrane region" description="Helical" evidence="9">
    <location>
        <begin position="25"/>
        <end position="48"/>
    </location>
</feature>
<evidence type="ECO:0008006" key="12">
    <source>
        <dbReference type="Google" id="ProtNLM"/>
    </source>
</evidence>
<dbReference type="STRING" id="96561.Dole_1034"/>
<evidence type="ECO:0000313" key="11">
    <source>
        <dbReference type="Proteomes" id="UP000008561"/>
    </source>
</evidence>
<keyword evidence="8 9" id="KW-0472">Membrane</keyword>
<dbReference type="Pfam" id="PF07963">
    <property type="entry name" value="N_methyl"/>
    <property type="match status" value="1"/>
</dbReference>
<evidence type="ECO:0000313" key="10">
    <source>
        <dbReference type="EMBL" id="ABW66844.1"/>
    </source>
</evidence>
<dbReference type="InterPro" id="IPR010052">
    <property type="entry name" value="T2SS_protein-GspI"/>
</dbReference>
<evidence type="ECO:0000256" key="2">
    <source>
        <dbReference type="ARBA" id="ARBA00008358"/>
    </source>
</evidence>
<dbReference type="AlphaFoldDB" id="A8ZWY8"/>
<evidence type="ECO:0000256" key="3">
    <source>
        <dbReference type="ARBA" id="ARBA00022475"/>
    </source>
</evidence>
<evidence type="ECO:0000256" key="7">
    <source>
        <dbReference type="ARBA" id="ARBA00022989"/>
    </source>
</evidence>
<dbReference type="EMBL" id="CP000859">
    <property type="protein sequence ID" value="ABW66844.1"/>
    <property type="molecule type" value="Genomic_DNA"/>
</dbReference>
<keyword evidence="5" id="KW-0997">Cell inner membrane</keyword>
<dbReference type="GO" id="GO:0005886">
    <property type="term" value="C:plasma membrane"/>
    <property type="evidence" value="ECO:0007669"/>
    <property type="project" value="UniProtKB-SubCell"/>
</dbReference>
<evidence type="ECO:0000256" key="6">
    <source>
        <dbReference type="ARBA" id="ARBA00022692"/>
    </source>
</evidence>
<reference evidence="10 11" key="1">
    <citation type="submission" date="2007-10" db="EMBL/GenBank/DDBJ databases">
        <title>Complete sequence of Desulfococcus oleovorans Hxd3.</title>
        <authorList>
            <consortium name="US DOE Joint Genome Institute"/>
            <person name="Copeland A."/>
            <person name="Lucas S."/>
            <person name="Lapidus A."/>
            <person name="Barry K."/>
            <person name="Glavina del Rio T."/>
            <person name="Dalin E."/>
            <person name="Tice H."/>
            <person name="Pitluck S."/>
            <person name="Kiss H."/>
            <person name="Brettin T."/>
            <person name="Bruce D."/>
            <person name="Detter J.C."/>
            <person name="Han C."/>
            <person name="Schmutz J."/>
            <person name="Larimer F."/>
            <person name="Land M."/>
            <person name="Hauser L."/>
            <person name="Kyrpides N."/>
            <person name="Kim E."/>
            <person name="Wawrik B."/>
            <person name="Richardson P."/>
        </authorList>
    </citation>
    <scope>NUCLEOTIDE SEQUENCE [LARGE SCALE GENOMIC DNA]</scope>
    <source>
        <strain evidence="11">DSM 6200 / JCM 39069 / Hxd3</strain>
    </source>
</reference>
<protein>
    <recommendedName>
        <fullName evidence="12">Prepilin-type N-terminal cleavage/methylation domain-containing protein</fullName>
    </recommendedName>
</protein>
<evidence type="ECO:0000256" key="4">
    <source>
        <dbReference type="ARBA" id="ARBA00022481"/>
    </source>
</evidence>
<dbReference type="PANTHER" id="PTHR38779">
    <property type="entry name" value="TYPE II SECRETION SYSTEM PROTEIN I-RELATED"/>
    <property type="match status" value="1"/>
</dbReference>
<dbReference type="KEGG" id="dol:Dole_1034"/>
<dbReference type="RefSeq" id="WP_012174462.1">
    <property type="nucleotide sequence ID" value="NC_009943.1"/>
</dbReference>
<keyword evidence="11" id="KW-1185">Reference proteome</keyword>
<dbReference type="HOGENOM" id="CLU_1822267_0_0_7"/>
<dbReference type="Proteomes" id="UP000008561">
    <property type="component" value="Chromosome"/>
</dbReference>
<proteinExistence type="inferred from homology"/>
<evidence type="ECO:0000256" key="1">
    <source>
        <dbReference type="ARBA" id="ARBA00004377"/>
    </source>
</evidence>
<name>A8ZWY8_DESOH</name>
<dbReference type="NCBIfam" id="TIGR02532">
    <property type="entry name" value="IV_pilin_GFxxxE"/>
    <property type="match status" value="1"/>
</dbReference>
<keyword evidence="6 9" id="KW-0812">Transmembrane</keyword>
<comment type="similarity">
    <text evidence="2">Belongs to the GSP I family.</text>
</comment>
<organism evidence="10 11">
    <name type="scientific">Desulfosudis oleivorans (strain DSM 6200 / JCM 39069 / Hxd3)</name>
    <name type="common">Desulfococcus oleovorans</name>
    <dbReference type="NCBI Taxonomy" id="96561"/>
    <lineage>
        <taxon>Bacteria</taxon>
        <taxon>Pseudomonadati</taxon>
        <taxon>Thermodesulfobacteriota</taxon>
        <taxon>Desulfobacteria</taxon>
        <taxon>Desulfobacterales</taxon>
        <taxon>Desulfosudaceae</taxon>
        <taxon>Desulfosudis</taxon>
    </lineage>
</organism>
<dbReference type="PANTHER" id="PTHR38779:SF2">
    <property type="entry name" value="TYPE II SECRETION SYSTEM PROTEIN I-RELATED"/>
    <property type="match status" value="1"/>
</dbReference>
<dbReference type="GO" id="GO:0015627">
    <property type="term" value="C:type II protein secretion system complex"/>
    <property type="evidence" value="ECO:0007669"/>
    <property type="project" value="InterPro"/>
</dbReference>
<evidence type="ECO:0000256" key="8">
    <source>
        <dbReference type="ARBA" id="ARBA00023136"/>
    </source>
</evidence>
<evidence type="ECO:0000256" key="9">
    <source>
        <dbReference type="SAM" id="Phobius"/>
    </source>
</evidence>
<dbReference type="InterPro" id="IPR012902">
    <property type="entry name" value="N_methyl_site"/>
</dbReference>
<accession>A8ZWY8</accession>